<evidence type="ECO:0000256" key="6">
    <source>
        <dbReference type="SAM" id="MobiDB-lite"/>
    </source>
</evidence>
<gene>
    <name evidence="9" type="ORF">JG687_00006418</name>
</gene>
<dbReference type="Pfam" id="PF08022">
    <property type="entry name" value="FAD_binding_8"/>
    <property type="match status" value="1"/>
</dbReference>
<dbReference type="InterPro" id="IPR013121">
    <property type="entry name" value="Fe_red_NAD-bd_6"/>
</dbReference>
<dbReference type="SFLD" id="SFLDG01168">
    <property type="entry name" value="Ferric_reductase_subgroup_(FRE"/>
    <property type="match status" value="1"/>
</dbReference>
<feature type="transmembrane region" description="Helical" evidence="7">
    <location>
        <begin position="824"/>
        <end position="844"/>
    </location>
</feature>
<dbReference type="SFLD" id="SFLDS00052">
    <property type="entry name" value="Ferric_Reductase_Domain"/>
    <property type="match status" value="1"/>
</dbReference>
<dbReference type="Pfam" id="PF00300">
    <property type="entry name" value="His_Phos_1"/>
    <property type="match status" value="1"/>
</dbReference>
<dbReference type="CDD" id="cd06186">
    <property type="entry name" value="NOX_Duox_like_FAD_NADP"/>
    <property type="match status" value="1"/>
</dbReference>
<dbReference type="Pfam" id="PF01794">
    <property type="entry name" value="Ferric_reduct"/>
    <property type="match status" value="1"/>
</dbReference>
<keyword evidence="5 7" id="KW-0472">Membrane</keyword>
<dbReference type="Pfam" id="PF08030">
    <property type="entry name" value="NAD_binding_6"/>
    <property type="match status" value="1"/>
</dbReference>
<dbReference type="InterPro" id="IPR017927">
    <property type="entry name" value="FAD-bd_FR_type"/>
</dbReference>
<feature type="transmembrane region" description="Helical" evidence="7">
    <location>
        <begin position="668"/>
        <end position="687"/>
    </location>
</feature>
<feature type="region of interest" description="Disordered" evidence="6">
    <location>
        <begin position="197"/>
        <end position="234"/>
    </location>
</feature>
<dbReference type="VEuPathDB" id="FungiDB:PC110_g12327"/>
<dbReference type="EMBL" id="JAENGZ010000261">
    <property type="protein sequence ID" value="KAG6963658.1"/>
    <property type="molecule type" value="Genomic_DNA"/>
</dbReference>
<evidence type="ECO:0000313" key="10">
    <source>
        <dbReference type="Proteomes" id="UP000688947"/>
    </source>
</evidence>
<feature type="transmembrane region" description="Helical" evidence="7">
    <location>
        <begin position="615"/>
        <end position="636"/>
    </location>
</feature>
<dbReference type="InterPro" id="IPR050369">
    <property type="entry name" value="RBOH/FRE"/>
</dbReference>
<evidence type="ECO:0000256" key="4">
    <source>
        <dbReference type="ARBA" id="ARBA00023002"/>
    </source>
</evidence>
<dbReference type="SFLD" id="SFLDG01169">
    <property type="entry name" value="NADPH_oxidase_subgroup_(NOX)"/>
    <property type="match status" value="1"/>
</dbReference>
<feature type="transmembrane region" description="Helical" evidence="7">
    <location>
        <begin position="558"/>
        <end position="584"/>
    </location>
</feature>
<keyword evidence="4" id="KW-0560">Oxidoreductase</keyword>
<evidence type="ECO:0000256" key="7">
    <source>
        <dbReference type="SAM" id="Phobius"/>
    </source>
</evidence>
<dbReference type="InterPro" id="IPR013078">
    <property type="entry name" value="His_Pase_superF_clade-1"/>
</dbReference>
<comment type="caution">
    <text evidence="9">The sequence shown here is derived from an EMBL/GenBank/DDBJ whole genome shotgun (WGS) entry which is preliminary data.</text>
</comment>
<protein>
    <recommendedName>
        <fullName evidence="8">FAD-binding FR-type domain-containing protein</fullName>
    </recommendedName>
</protein>
<evidence type="ECO:0000256" key="3">
    <source>
        <dbReference type="ARBA" id="ARBA00022989"/>
    </source>
</evidence>
<dbReference type="PROSITE" id="PS51384">
    <property type="entry name" value="FAD_FR"/>
    <property type="match status" value="1"/>
</dbReference>
<feature type="transmembrane region" description="Helical" evidence="7">
    <location>
        <begin position="643"/>
        <end position="662"/>
    </location>
</feature>
<proteinExistence type="predicted"/>
<feature type="domain" description="FAD-binding FR-type" evidence="8">
    <location>
        <begin position="680"/>
        <end position="817"/>
    </location>
</feature>
<dbReference type="Proteomes" id="UP000688947">
    <property type="component" value="Unassembled WGS sequence"/>
</dbReference>
<dbReference type="AlphaFoldDB" id="A0A8T1UMP5"/>
<comment type="subcellular location">
    <subcellularLocation>
        <location evidence="1">Membrane</location>
        <topology evidence="1">Multi-pass membrane protein</topology>
    </subcellularLocation>
</comment>
<evidence type="ECO:0000259" key="8">
    <source>
        <dbReference type="PROSITE" id="PS51384"/>
    </source>
</evidence>
<evidence type="ECO:0000256" key="1">
    <source>
        <dbReference type="ARBA" id="ARBA00004141"/>
    </source>
</evidence>
<dbReference type="InterPro" id="IPR013112">
    <property type="entry name" value="FAD-bd_8"/>
</dbReference>
<feature type="transmembrane region" description="Helical" evidence="7">
    <location>
        <begin position="480"/>
        <end position="496"/>
    </location>
</feature>
<reference evidence="9" key="1">
    <citation type="submission" date="2021-01" db="EMBL/GenBank/DDBJ databases">
        <title>Phytophthora aleatoria, a newly-described species from Pinus radiata is distinct from Phytophthora cactorum isolates based on comparative genomics.</title>
        <authorList>
            <person name="Mcdougal R."/>
            <person name="Panda P."/>
            <person name="Williams N."/>
            <person name="Studholme D.J."/>
        </authorList>
    </citation>
    <scope>NUCLEOTIDE SEQUENCE</scope>
    <source>
        <strain evidence="9">NZFS 3830</strain>
    </source>
</reference>
<name>A0A8T1UMP5_9STRA</name>
<dbReference type="PANTHER" id="PTHR11972">
    <property type="entry name" value="NADPH OXIDASE"/>
    <property type="match status" value="1"/>
</dbReference>
<keyword evidence="2 7" id="KW-0812">Transmembrane</keyword>
<dbReference type="PANTHER" id="PTHR11972:SF153">
    <property type="entry name" value="SUPEROXIDE-GENERATING NADPH OXIDASE HEAVY CHAIN SUBUNIT A"/>
    <property type="match status" value="1"/>
</dbReference>
<dbReference type="GO" id="GO:0005886">
    <property type="term" value="C:plasma membrane"/>
    <property type="evidence" value="ECO:0007669"/>
    <property type="project" value="TreeGrafter"/>
</dbReference>
<dbReference type="VEuPathDB" id="FungiDB:PC110_g12328"/>
<evidence type="ECO:0000256" key="5">
    <source>
        <dbReference type="ARBA" id="ARBA00023136"/>
    </source>
</evidence>
<feature type="compositionally biased region" description="Polar residues" evidence="6">
    <location>
        <begin position="221"/>
        <end position="234"/>
    </location>
</feature>
<dbReference type="InterPro" id="IPR013130">
    <property type="entry name" value="Fe3_Rdtase_TM_dom"/>
</dbReference>
<dbReference type="OrthoDB" id="202327at2759"/>
<evidence type="ECO:0000313" key="9">
    <source>
        <dbReference type="EMBL" id="KAG6963658.1"/>
    </source>
</evidence>
<evidence type="ECO:0000256" key="2">
    <source>
        <dbReference type="ARBA" id="ARBA00022692"/>
    </source>
</evidence>
<keyword evidence="3 7" id="KW-1133">Transmembrane helix</keyword>
<sequence>MKFPAVDFSALVDEEDVLWTTDHRESAEEIQTRAKEFLTELFRTIPERHVAVVTHFGFIEALCAATLGMKIVSEITTRAPMFDGSTLHSADLCKVQSFHASKAKMVTKYASNDQHYGGPTFPRSSTNTPGSTIKSDFAMMETNTPVECTHTLRQHETKELQRLPSALPMPKILGPAVRQAPIESHSNRSSFVAMLGGSGVGRNVKKPLGNSRRGHSRRAGGNTNRSSFLPSNSVLNMSYHPSMSGASMLSRPSRQMNKTELYELRDRLWKDSLSSAPSSAFGSTAAAVEDCGDPHAPEQLPFFTQAFNTSRITGEGSAAFHYDEPSRSSIAFIPLPRESVAMMIDAVRVSALEDNEKCRFLFEMFDVEHRGVLTKEGVRAFIEATFAANGVEFVGAFDYDAVVDKVFDQCRQQDKMSYNEFKTIFADVVVDAGDDKTKDALGLMSTVVETQRQMEIVYNNEQGGRWYHIKKFCRKYKPEIFWLALYFLLMIGVFIAKASRFPFDPAVGNCPRIAKGFAEICLVNTMFVLLPMCRNFVTGLRTLPVVVNHLPIDNHIEFHKICGVVMLIASLGHTAAWLAIVIYVRTVPLAEWEASRYHHLSFVRDENLLEFALRVPIWTGVVMLICAAIAAPLCLAKFRRGNFNLFWVTHMLFIPFLILMAFHGFARWVAAPQAPYWILPPVVIFLIEKRYRMTQVFGGQTKIIHVQLSKESVAIFMKKPKSFGKIQRFLPGMYVFINVPTISKFEWHPFTISSAPEDKFLSLHIQNAGDWTGALYKNLEMLQNQHRASTVEAQGSPITSPYPIVYVDGPVGAPAQDYSRYREVVLIGAGIGVTPFASILRSIMHQWESFRCPHCRHVRFPPSFKLRKIYFYWVTREQESLTWFTNTMNQLSEMDTENRLEIHNFFSSVKNEAVIAPLQALQNFIHNAEGQDIISGLNTKQQTHFGRPDWNAELTRVARNHRQLEPSGDILDEHEDIGVFFCGPKPLGNVIHEQCTVLNQAKVRQTPDVEFEFHSENF</sequence>
<accession>A0A8T1UMP5</accession>
<organism evidence="9 10">
    <name type="scientific">Phytophthora cactorum</name>
    <dbReference type="NCBI Taxonomy" id="29920"/>
    <lineage>
        <taxon>Eukaryota</taxon>
        <taxon>Sar</taxon>
        <taxon>Stramenopiles</taxon>
        <taxon>Oomycota</taxon>
        <taxon>Peronosporomycetes</taxon>
        <taxon>Peronosporales</taxon>
        <taxon>Peronosporaceae</taxon>
        <taxon>Phytophthora</taxon>
    </lineage>
</organism>
<dbReference type="GO" id="GO:0016491">
    <property type="term" value="F:oxidoreductase activity"/>
    <property type="evidence" value="ECO:0007669"/>
    <property type="project" value="UniProtKB-KW"/>
</dbReference>